<feature type="binding site" evidence="1">
    <location>
        <position position="398"/>
    </location>
    <ligand>
        <name>Mg(2+)</name>
        <dbReference type="ChEBI" id="CHEBI:18420"/>
    </ligand>
</feature>
<dbReference type="AlphaFoldDB" id="A0A9P3PFQ9"/>
<name>A0A9P3PFQ9_LYOSH</name>
<feature type="binding site" evidence="1">
    <location>
        <position position="385"/>
    </location>
    <ligand>
        <name>Mg(2+)</name>
        <dbReference type="ChEBI" id="CHEBI:18420"/>
    </ligand>
</feature>
<dbReference type="GO" id="GO:0005524">
    <property type="term" value="F:ATP binding"/>
    <property type="evidence" value="ECO:0007669"/>
    <property type="project" value="InterPro"/>
</dbReference>
<proteinExistence type="predicted"/>
<dbReference type="PANTHER" id="PTHR44329:SF214">
    <property type="entry name" value="PROTEIN KINASE DOMAIN-CONTAINING PROTEIN"/>
    <property type="match status" value="1"/>
</dbReference>
<evidence type="ECO:0000256" key="1">
    <source>
        <dbReference type="PIRSR" id="PIRSR000615-3"/>
    </source>
</evidence>
<dbReference type="InterPro" id="IPR011009">
    <property type="entry name" value="Kinase-like_dom_sf"/>
</dbReference>
<dbReference type="Gene3D" id="1.10.510.10">
    <property type="entry name" value="Transferase(Phosphotransferase) domain 1"/>
    <property type="match status" value="1"/>
</dbReference>
<dbReference type="PROSITE" id="PS50011">
    <property type="entry name" value="PROTEIN_KINASE_DOM"/>
    <property type="match status" value="1"/>
</dbReference>
<dbReference type="Proteomes" id="UP001063166">
    <property type="component" value="Unassembled WGS sequence"/>
</dbReference>
<keyword evidence="4" id="KW-1185">Reference proteome</keyword>
<comment type="caution">
    <text evidence="3">The sequence shown here is derived from an EMBL/GenBank/DDBJ whole genome shotgun (WGS) entry which is preliminary data.</text>
</comment>
<gene>
    <name evidence="3" type="ORF">LshimejAT787_0207620</name>
</gene>
<dbReference type="InterPro" id="IPR000719">
    <property type="entry name" value="Prot_kinase_dom"/>
</dbReference>
<dbReference type="EMBL" id="BRPK01000002">
    <property type="protein sequence ID" value="GLB35197.1"/>
    <property type="molecule type" value="Genomic_DNA"/>
</dbReference>
<evidence type="ECO:0000259" key="2">
    <source>
        <dbReference type="PROSITE" id="PS50011"/>
    </source>
</evidence>
<dbReference type="InterPro" id="IPR051681">
    <property type="entry name" value="Ser/Thr_Kinases-Pseudokinases"/>
</dbReference>
<evidence type="ECO:0000313" key="4">
    <source>
        <dbReference type="Proteomes" id="UP001063166"/>
    </source>
</evidence>
<accession>A0A9P3PFQ9</accession>
<dbReference type="InterPro" id="IPR059179">
    <property type="entry name" value="MLKL-like_MCAfunc"/>
</dbReference>
<dbReference type="InterPro" id="IPR036537">
    <property type="entry name" value="Adaptor_Cbl_N_dom_sf"/>
</dbReference>
<dbReference type="Pfam" id="PF07714">
    <property type="entry name" value="PK_Tyr_Ser-Thr"/>
    <property type="match status" value="1"/>
</dbReference>
<dbReference type="PANTHER" id="PTHR44329">
    <property type="entry name" value="SERINE/THREONINE-PROTEIN KINASE TNNI3K-RELATED"/>
    <property type="match status" value="1"/>
</dbReference>
<evidence type="ECO:0000313" key="3">
    <source>
        <dbReference type="EMBL" id="GLB35197.1"/>
    </source>
</evidence>
<dbReference type="GO" id="GO:0004674">
    <property type="term" value="F:protein serine/threonine kinase activity"/>
    <property type="evidence" value="ECO:0007669"/>
    <property type="project" value="TreeGrafter"/>
</dbReference>
<dbReference type="SUPFAM" id="SSF56112">
    <property type="entry name" value="Protein kinase-like (PK-like)"/>
    <property type="match status" value="1"/>
</dbReference>
<dbReference type="Gene3D" id="1.20.930.20">
    <property type="entry name" value="Adaptor protein Cbl, N-terminal domain"/>
    <property type="match status" value="1"/>
</dbReference>
<dbReference type="OrthoDB" id="5966500at2759"/>
<sequence length="545" mass="60498">MLRLIRGGVTTLELAGAVGGVPFAGVAAIAVREITQACDDVRVHRKKAKHMANRCTQILNSMNEQSQALVGTELQTKVDELNAIYETIQKRVRRWSRYNALTAFLKSSEVQQDLDLCERELDNAMKLFQMNAAIIANNQLTSAQELQTSHFEEIRGLIHQVLANRAGELGQVRDMQAAGEHVAERIMLEGQRELQTLREANNELMTNVQSHIHIGSRPSSPPPLPKDGQRYLEYQRGLFELHQLTGIPPSVKVLNGEVVKIGDLAIAGGTYSDIWQGIWLGKKKVALKALRNIKAADPKARKRFEHEVKVWADLHNDHILPFYGIVTDQGQHLQMVSPWQDNGNVLDYVKNTPDADRILLLSGAAHGLDYLHDRNITHGNVKCANILVTSEGGACICDFGMSKVIEEVTEKSASVTLTASGSARWLAPELIEGVVTSPTKEADVYSFAMAVLELLTGKHPFSNRRRDASVIHDVVVLKKIPHRPDEPEVARWLSDSLWALMTECWRVPASSRPSMHQVSERIQGIRSDAMPVDPNGVDTDAMDLS</sequence>
<dbReference type="GO" id="GO:0007166">
    <property type="term" value="P:cell surface receptor signaling pathway"/>
    <property type="evidence" value="ECO:0007669"/>
    <property type="project" value="InterPro"/>
</dbReference>
<dbReference type="CDD" id="cd21037">
    <property type="entry name" value="MLKL_NTD"/>
    <property type="match status" value="1"/>
</dbReference>
<feature type="domain" description="Protein kinase" evidence="2">
    <location>
        <begin position="260"/>
        <end position="525"/>
    </location>
</feature>
<keyword evidence="1" id="KW-0460">Magnesium</keyword>
<dbReference type="InterPro" id="IPR001245">
    <property type="entry name" value="Ser-Thr/Tyr_kinase_cat_dom"/>
</dbReference>
<reference evidence="3" key="1">
    <citation type="submission" date="2022-07" db="EMBL/GenBank/DDBJ databases">
        <title>The genome of Lyophyllum shimeji provides insight into the initial evolution of ectomycorrhizal fungal genome.</title>
        <authorList>
            <person name="Kobayashi Y."/>
            <person name="Shibata T."/>
            <person name="Hirakawa H."/>
            <person name="Shigenobu S."/>
            <person name="Nishiyama T."/>
            <person name="Yamada A."/>
            <person name="Hasebe M."/>
            <person name="Kawaguchi M."/>
        </authorList>
    </citation>
    <scope>NUCLEOTIDE SEQUENCE</scope>
    <source>
        <strain evidence="3">AT787</strain>
    </source>
</reference>
<keyword evidence="1" id="KW-0479">Metal-binding</keyword>
<protein>
    <recommendedName>
        <fullName evidence="2">Protein kinase domain-containing protein</fullName>
    </recommendedName>
</protein>
<dbReference type="GO" id="GO:0046872">
    <property type="term" value="F:metal ion binding"/>
    <property type="evidence" value="ECO:0007669"/>
    <property type="project" value="UniProtKB-KW"/>
</dbReference>
<organism evidence="3 4">
    <name type="scientific">Lyophyllum shimeji</name>
    <name type="common">Hon-shimeji</name>
    <name type="synonym">Tricholoma shimeji</name>
    <dbReference type="NCBI Taxonomy" id="47721"/>
    <lineage>
        <taxon>Eukaryota</taxon>
        <taxon>Fungi</taxon>
        <taxon>Dikarya</taxon>
        <taxon>Basidiomycota</taxon>
        <taxon>Agaricomycotina</taxon>
        <taxon>Agaricomycetes</taxon>
        <taxon>Agaricomycetidae</taxon>
        <taxon>Agaricales</taxon>
        <taxon>Tricholomatineae</taxon>
        <taxon>Lyophyllaceae</taxon>
        <taxon>Lyophyllum</taxon>
    </lineage>
</organism>